<protein>
    <submittedName>
        <fullName evidence="3">Uncharacterized protein</fullName>
    </submittedName>
</protein>
<evidence type="ECO:0000256" key="2">
    <source>
        <dbReference type="SAM" id="Phobius"/>
    </source>
</evidence>
<evidence type="ECO:0000256" key="1">
    <source>
        <dbReference type="SAM" id="MobiDB-lite"/>
    </source>
</evidence>
<keyword evidence="2" id="KW-0812">Transmembrane</keyword>
<accession>A0A4Y1MR71</accession>
<feature type="transmembrane region" description="Helical" evidence="2">
    <location>
        <begin position="127"/>
        <end position="146"/>
    </location>
</feature>
<dbReference type="RefSeq" id="WP_397540339.1">
    <property type="nucleotide sequence ID" value="NZ_CP025184.1"/>
</dbReference>
<feature type="transmembrane region" description="Helical" evidence="2">
    <location>
        <begin position="183"/>
        <end position="204"/>
    </location>
</feature>
<sequence length="329" mass="36640">MPPRSGRPTLPAWLSRHLSFWLLPPLALSAYCLWGGLYTQEEANHIWYQGAGVGDQLTEPPTVEDFARYWRFTPAEFQERTRGYTEAERNRYRNFVQQRIAEAPQLRAKSIADHDRWVEENRQESRIAFLLAAGFLLTAPLFSWVARKATRGLGRFLEGSPDPKPLGPRARLQMRDGTSHSAAAVYAVTAGCVLCLLVAALLFLHVVYQPPGQSNFFLLMFVLFFGLTGMLATPRMLHAVMVLRRQQRELDQKIAGMKEATDAFRRQTAHGSAAVDAGSRLSARDDEFRVDLPRAAPPPSAPSPAPPSASRPAAGHDQFRIDLPPGKGP</sequence>
<geneLocation type="plasmid" evidence="3">
    <name>p3-AD2</name>
</geneLocation>
<keyword evidence="3" id="KW-0614">Plasmid</keyword>
<keyword evidence="2" id="KW-0472">Membrane</keyword>
<feature type="compositionally biased region" description="Pro residues" evidence="1">
    <location>
        <begin position="295"/>
        <end position="309"/>
    </location>
</feature>
<gene>
    <name evidence="3" type="ORF">RADP37_05496</name>
</gene>
<dbReference type="AlphaFoldDB" id="A0A4Y1MR71"/>
<feature type="transmembrane region" description="Helical" evidence="2">
    <location>
        <begin position="216"/>
        <end position="237"/>
    </location>
</feature>
<keyword evidence="2" id="KW-1133">Transmembrane helix</keyword>
<feature type="region of interest" description="Disordered" evidence="1">
    <location>
        <begin position="287"/>
        <end position="329"/>
    </location>
</feature>
<name>A0A4Y1MR71_9PROT</name>
<dbReference type="EMBL" id="CP025184">
    <property type="protein sequence ID" value="AWV20004.1"/>
    <property type="molecule type" value="Genomic_DNA"/>
</dbReference>
<proteinExistence type="predicted"/>
<evidence type="ECO:0000313" key="3">
    <source>
        <dbReference type="EMBL" id="AWV20004.1"/>
    </source>
</evidence>
<reference evidence="3" key="1">
    <citation type="submission" date="2017-12" db="EMBL/GenBank/DDBJ databases">
        <authorList>
            <person name="Martens C."/>
            <person name="Dahlstrom E."/>
            <person name="Barbian K."/>
            <person name="Sykora L."/>
            <person name="Ricklefs S."/>
            <person name="Bruno D."/>
            <person name="Anzick I."/>
            <person name="Myles I."/>
            <person name="Datta S.K."/>
        </authorList>
    </citation>
    <scope>NUCLEOTIDE SEQUENCE</scope>
    <source>
        <strain evidence="3">AD2</strain>
        <plasmid evidence="3">p3-AD2</plasmid>
    </source>
</reference>
<organism evidence="3">
    <name type="scientific">Roseomonas mucosa</name>
    <dbReference type="NCBI Taxonomy" id="207340"/>
    <lineage>
        <taxon>Bacteria</taxon>
        <taxon>Pseudomonadati</taxon>
        <taxon>Pseudomonadota</taxon>
        <taxon>Alphaproteobacteria</taxon>
        <taxon>Acetobacterales</taxon>
        <taxon>Roseomonadaceae</taxon>
        <taxon>Roseomonas</taxon>
    </lineage>
</organism>